<evidence type="ECO:0000313" key="3">
    <source>
        <dbReference type="Proteomes" id="UP001479436"/>
    </source>
</evidence>
<sequence>MTSTSTCDNAKKAFEELIIRNHQDYGLFFETFKHNHGVHLLGSLYDMGATEERMRELYEKLVATYLAKMPESKYSITEHNYQDFYGNDSAYRDLTDFFEGEVSKLGFDRAFQKYVPTLLPGLGGHIVHPLIHLGYAVEFRNDMVLAEALAFATLAYDSHGELIDTVAFKSTSKSLTETLEQMNDDSRLNDITPEYNINTNLLKVVDETHVECTGEYLAAWDPSFPDGKYSERVHELSKAITLLFLGQSSQYRPNFFLCHLLTGLHATRSILPQLMKKDQIRALRLMWLTTLQMHVAVRSPKVSWENISQYPTGSLSKDATEAWVQISQAAVDSEDVLAHVIKSVRALKKLAEAYPEDDDIWKRSAKKVMDYVKNEHEWGYSFD</sequence>
<keyword evidence="1" id="KW-0560">Oxidoreductase</keyword>
<gene>
    <name evidence="2" type="ORF">K7432_007265</name>
</gene>
<dbReference type="EMBL" id="JASJQH010000352">
    <property type="protein sequence ID" value="KAK9764874.1"/>
    <property type="molecule type" value="Genomic_DNA"/>
</dbReference>
<evidence type="ECO:0000256" key="1">
    <source>
        <dbReference type="ARBA" id="ARBA00023002"/>
    </source>
</evidence>
<proteinExistence type="predicted"/>
<dbReference type="InterPro" id="IPR025337">
    <property type="entry name" value="Questin_oxidase-like"/>
</dbReference>
<dbReference type="PANTHER" id="PTHR35870">
    <property type="entry name" value="PROTEIN, PUTATIVE (AFU_ORTHOLOGUE AFUA_5G03330)-RELATED"/>
    <property type="match status" value="1"/>
</dbReference>
<organism evidence="2 3">
    <name type="scientific">Basidiobolus ranarum</name>
    <dbReference type="NCBI Taxonomy" id="34480"/>
    <lineage>
        <taxon>Eukaryota</taxon>
        <taxon>Fungi</taxon>
        <taxon>Fungi incertae sedis</taxon>
        <taxon>Zoopagomycota</taxon>
        <taxon>Entomophthoromycotina</taxon>
        <taxon>Basidiobolomycetes</taxon>
        <taxon>Basidiobolales</taxon>
        <taxon>Basidiobolaceae</taxon>
        <taxon>Basidiobolus</taxon>
    </lineage>
</organism>
<name>A0ABR2WTR1_9FUNG</name>
<evidence type="ECO:0000313" key="2">
    <source>
        <dbReference type="EMBL" id="KAK9764874.1"/>
    </source>
</evidence>
<dbReference type="Pfam" id="PF14027">
    <property type="entry name" value="Questin_oxidase"/>
    <property type="match status" value="1"/>
</dbReference>
<comment type="caution">
    <text evidence="2">The sequence shown here is derived from an EMBL/GenBank/DDBJ whole genome shotgun (WGS) entry which is preliminary data.</text>
</comment>
<dbReference type="Proteomes" id="UP001479436">
    <property type="component" value="Unassembled WGS sequence"/>
</dbReference>
<reference evidence="2 3" key="1">
    <citation type="submission" date="2023-04" db="EMBL/GenBank/DDBJ databases">
        <title>Genome of Basidiobolus ranarum AG-B5.</title>
        <authorList>
            <person name="Stajich J.E."/>
            <person name="Carter-House D."/>
            <person name="Gryganskyi A."/>
        </authorList>
    </citation>
    <scope>NUCLEOTIDE SEQUENCE [LARGE SCALE GENOMIC DNA]</scope>
    <source>
        <strain evidence="2 3">AG-B5</strain>
    </source>
</reference>
<accession>A0ABR2WTR1</accession>
<protein>
    <submittedName>
        <fullName evidence="2">Uncharacterized protein</fullName>
    </submittedName>
</protein>
<keyword evidence="3" id="KW-1185">Reference proteome</keyword>
<dbReference type="PANTHER" id="PTHR35870:SF6">
    <property type="entry name" value="MGS207 PROTEIN"/>
    <property type="match status" value="1"/>
</dbReference>